<keyword evidence="2" id="KW-0067">ATP-binding</keyword>
<dbReference type="RefSeq" id="WP_142402418.1">
    <property type="nucleotide sequence ID" value="NZ_CABGVB010000026.1"/>
</dbReference>
<feature type="transmembrane region" description="Helical" evidence="1">
    <location>
        <begin position="85"/>
        <end position="104"/>
    </location>
</feature>
<keyword evidence="1" id="KW-1133">Transmembrane helix</keyword>
<feature type="transmembrane region" description="Helical" evidence="1">
    <location>
        <begin position="138"/>
        <end position="157"/>
    </location>
</feature>
<evidence type="ECO:0000313" key="3">
    <source>
        <dbReference type="Proteomes" id="UP001060345"/>
    </source>
</evidence>
<accession>A0AAX3CY59</accession>
<feature type="transmembrane region" description="Helical" evidence="1">
    <location>
        <begin position="53"/>
        <end position="73"/>
    </location>
</feature>
<keyword evidence="1" id="KW-0812">Transmembrane</keyword>
<evidence type="ECO:0000256" key="1">
    <source>
        <dbReference type="SAM" id="Phobius"/>
    </source>
</evidence>
<dbReference type="EMBL" id="CP102103">
    <property type="protein sequence ID" value="UWZ76224.1"/>
    <property type="molecule type" value="Genomic_DNA"/>
</dbReference>
<feature type="transmembrane region" description="Helical" evidence="1">
    <location>
        <begin position="28"/>
        <end position="47"/>
    </location>
</feature>
<reference evidence="2" key="1">
    <citation type="submission" date="2022-08" db="EMBL/GenBank/DDBJ databases">
        <title>Genomic characterization and comparative genomic analysis of a strain of klebsiella michiganensis carrying blaKPC-2 isolated from the blood of children with very preterm bloodstream infection.</title>
        <authorList>
            <person name="Zhang N."/>
        </authorList>
    </citation>
    <scope>NUCLEOTIDE SEQUENCE</scope>
    <source>
        <strain evidence="2">BSI-KPN166</strain>
    </source>
</reference>
<feature type="transmembrane region" description="Helical" evidence="1">
    <location>
        <begin position="177"/>
        <end position="200"/>
    </location>
</feature>
<dbReference type="Proteomes" id="UP001060345">
    <property type="component" value="Chromosome"/>
</dbReference>
<dbReference type="AlphaFoldDB" id="A0AAX3CY59"/>
<name>A0AAX3CY59_9ENTR</name>
<sequence>MDRLKKYLLIEWIKCFYSRLNVSQKLHLNYILLFVYTYVIFLVLSHGQIFRSAFLLAIVFWCIALAYDAILLYKKIYENVIGKALLTIILVVGTNFSISIAGIILNDVSGVEPSNFPHALIIVSILTIPFITALIALFLYYILALIVFPFILLYFLLLDAKVNDFLFPFKSEKDDIYLKKSTILIKIFSFGIFFVFIYGVSQNTMSWYEKNLSKFAEKFIYTFEMYSKSPCDLGSDTKSLFINDDRIIFAKKVGDEVIFQVEECNYKK</sequence>
<organism evidence="2 3">
    <name type="scientific">Klebsiella michiganensis</name>
    <dbReference type="NCBI Taxonomy" id="1134687"/>
    <lineage>
        <taxon>Bacteria</taxon>
        <taxon>Pseudomonadati</taxon>
        <taxon>Pseudomonadota</taxon>
        <taxon>Gammaproteobacteria</taxon>
        <taxon>Enterobacterales</taxon>
        <taxon>Enterobacteriaceae</taxon>
        <taxon>Klebsiella/Raoultella group</taxon>
        <taxon>Klebsiella</taxon>
    </lineage>
</organism>
<proteinExistence type="predicted"/>
<keyword evidence="1" id="KW-0472">Membrane</keyword>
<gene>
    <name evidence="2" type="ORF">NP224_11240</name>
</gene>
<dbReference type="GO" id="GO:0005524">
    <property type="term" value="F:ATP binding"/>
    <property type="evidence" value="ECO:0007669"/>
    <property type="project" value="UniProtKB-KW"/>
</dbReference>
<evidence type="ECO:0000313" key="2">
    <source>
        <dbReference type="EMBL" id="UWZ76224.1"/>
    </source>
</evidence>
<keyword evidence="2" id="KW-0547">Nucleotide-binding</keyword>
<feature type="transmembrane region" description="Helical" evidence="1">
    <location>
        <begin position="116"/>
        <end position="133"/>
    </location>
</feature>
<protein>
    <submittedName>
        <fullName evidence="2">ABC transporter ATP-binding protein</fullName>
    </submittedName>
</protein>